<dbReference type="CDD" id="cd01400">
    <property type="entry name" value="6PGL"/>
    <property type="match status" value="1"/>
</dbReference>
<dbReference type="GO" id="GO:0006098">
    <property type="term" value="P:pentose-phosphate shunt"/>
    <property type="evidence" value="ECO:0007669"/>
    <property type="project" value="UniProtKB-UniPathway"/>
</dbReference>
<dbReference type="UniPathway" id="UPA00115">
    <property type="reaction ID" value="UER00409"/>
</dbReference>
<evidence type="ECO:0000313" key="10">
    <source>
        <dbReference type="Proteomes" id="UP000235771"/>
    </source>
</evidence>
<dbReference type="PANTHER" id="PTHR11054">
    <property type="entry name" value="6-PHOSPHOGLUCONOLACTONASE"/>
    <property type="match status" value="1"/>
</dbReference>
<evidence type="ECO:0000256" key="7">
    <source>
        <dbReference type="RuleBase" id="RU365095"/>
    </source>
</evidence>
<dbReference type="NCBIfam" id="TIGR01198">
    <property type="entry name" value="pgl"/>
    <property type="match status" value="1"/>
</dbReference>
<organism evidence="9 10">
    <name type="scientific">Gardnerella greenwoodii</name>
    <dbReference type="NCBI Taxonomy" id="2914925"/>
    <lineage>
        <taxon>Bacteria</taxon>
        <taxon>Bacillati</taxon>
        <taxon>Actinomycetota</taxon>
        <taxon>Actinomycetes</taxon>
        <taxon>Bifidobacteriales</taxon>
        <taxon>Bifidobacteriaceae</taxon>
        <taxon>Gardnerella</taxon>
    </lineage>
</organism>
<evidence type="ECO:0000256" key="3">
    <source>
        <dbReference type="ARBA" id="ARBA00004961"/>
    </source>
</evidence>
<dbReference type="SUPFAM" id="SSF100950">
    <property type="entry name" value="NagB/RpiA/CoA transferase-like"/>
    <property type="match status" value="1"/>
</dbReference>
<keyword evidence="7" id="KW-0378">Hydrolase</keyword>
<dbReference type="InterPro" id="IPR037171">
    <property type="entry name" value="NagB/RpiA_transferase-like"/>
</dbReference>
<dbReference type="InterPro" id="IPR005900">
    <property type="entry name" value="6-phosphogluconolactonase_DevB"/>
</dbReference>
<evidence type="ECO:0000259" key="8">
    <source>
        <dbReference type="Pfam" id="PF01182"/>
    </source>
</evidence>
<dbReference type="RefSeq" id="WP_102695021.1">
    <property type="nucleotide sequence ID" value="NZ_JAKNCL010000003.1"/>
</dbReference>
<sequence>MTDNEVTFAHNASVYGYNNPDVLSAVAAQRLVTLIMESQNNVQNLNKPFHLLLTGGTDSIRMFQMLVSNPLLTVIDWDLVHIWWADERFVAYDSEDRNARKTRESLLDLLTSHKALAESHIHEMPADERSAEEIAAASDAENDAILDAAARDYEEEITGLLGPEPVFDLAILGMGPDAHMASLFPGLPQVNNRERIVVGVNHSPKLPPMRLSLTVPVLAHSRRTWFLTAGSEKGAALMNSLSGANNPEYPASFANGTEEISWLTTAGTLQAAIE</sequence>
<dbReference type="AlphaFoldDB" id="A0A2N6RZ64"/>
<dbReference type="InterPro" id="IPR039104">
    <property type="entry name" value="6PGL"/>
</dbReference>
<name>A0A2N6RZ64_9BIFI</name>
<feature type="domain" description="Glucosamine/galactosamine-6-phosphate isomerase" evidence="8">
    <location>
        <begin position="27"/>
        <end position="262"/>
    </location>
</feature>
<evidence type="ECO:0000256" key="4">
    <source>
        <dbReference type="ARBA" id="ARBA00010662"/>
    </source>
</evidence>
<comment type="pathway">
    <text evidence="3 7">Carbohydrate degradation; pentose phosphate pathway; D-ribulose 5-phosphate from D-glucose 6-phosphate (oxidative stage): step 2/3.</text>
</comment>
<dbReference type="Pfam" id="PF01182">
    <property type="entry name" value="Glucosamine_iso"/>
    <property type="match status" value="1"/>
</dbReference>
<dbReference type="PANTHER" id="PTHR11054:SF0">
    <property type="entry name" value="6-PHOSPHOGLUCONOLACTONASE"/>
    <property type="match status" value="1"/>
</dbReference>
<comment type="function">
    <text evidence="2 7">Hydrolysis of 6-phosphogluconolactone to 6-phosphogluconate.</text>
</comment>
<reference evidence="9 10" key="1">
    <citation type="submission" date="2017-09" db="EMBL/GenBank/DDBJ databases">
        <title>Bacterial strain isolated from the female urinary microbiota.</title>
        <authorList>
            <person name="Thomas-White K."/>
            <person name="Kumar N."/>
            <person name="Forster S."/>
            <person name="Putonti C."/>
            <person name="Lawley T."/>
            <person name="Wolfe A.J."/>
        </authorList>
    </citation>
    <scope>NUCLEOTIDE SEQUENCE [LARGE SCALE GENOMIC DNA]</scope>
    <source>
        <strain evidence="9 10">UMB1686</strain>
    </source>
</reference>
<comment type="similarity">
    <text evidence="4 7">Belongs to the glucosamine/galactosamine-6-phosphate isomerase family. 6-phosphogluconolactonase subfamily.</text>
</comment>
<comment type="caution">
    <text evidence="9">The sequence shown here is derived from an EMBL/GenBank/DDBJ whole genome shotgun (WGS) entry which is preliminary data.</text>
</comment>
<keyword evidence="10" id="KW-1185">Reference proteome</keyword>
<dbReference type="InterPro" id="IPR006148">
    <property type="entry name" value="Glc/Gal-6P_isomerase"/>
</dbReference>
<dbReference type="Gene3D" id="3.40.50.1360">
    <property type="match status" value="1"/>
</dbReference>
<evidence type="ECO:0000313" key="9">
    <source>
        <dbReference type="EMBL" id="PMC43348.1"/>
    </source>
</evidence>
<evidence type="ECO:0000256" key="5">
    <source>
        <dbReference type="ARBA" id="ARBA00013198"/>
    </source>
</evidence>
<dbReference type="GO" id="GO:0005975">
    <property type="term" value="P:carbohydrate metabolic process"/>
    <property type="evidence" value="ECO:0007669"/>
    <property type="project" value="UniProtKB-UniRule"/>
</dbReference>
<dbReference type="EC" id="3.1.1.31" evidence="5 7"/>
<dbReference type="GO" id="GO:0017057">
    <property type="term" value="F:6-phosphogluconolactonase activity"/>
    <property type="evidence" value="ECO:0007669"/>
    <property type="project" value="UniProtKB-UniRule"/>
</dbReference>
<protein>
    <recommendedName>
        <fullName evidence="6 7">6-phosphogluconolactonase</fullName>
        <shortName evidence="7">6PGL</shortName>
        <ecNumber evidence="5 7">3.1.1.31</ecNumber>
    </recommendedName>
</protein>
<dbReference type="Proteomes" id="UP000235771">
    <property type="component" value="Unassembled WGS sequence"/>
</dbReference>
<accession>A0A2N6RZ64</accession>
<dbReference type="EMBL" id="PNGV01000001">
    <property type="protein sequence ID" value="PMC43348.1"/>
    <property type="molecule type" value="Genomic_DNA"/>
</dbReference>
<dbReference type="GeneID" id="98326857"/>
<comment type="catalytic activity">
    <reaction evidence="1 7">
        <text>6-phospho-D-glucono-1,5-lactone + H2O = 6-phospho-D-gluconate + H(+)</text>
        <dbReference type="Rhea" id="RHEA:12556"/>
        <dbReference type="ChEBI" id="CHEBI:15377"/>
        <dbReference type="ChEBI" id="CHEBI:15378"/>
        <dbReference type="ChEBI" id="CHEBI:57955"/>
        <dbReference type="ChEBI" id="CHEBI:58759"/>
        <dbReference type="EC" id="3.1.1.31"/>
    </reaction>
</comment>
<evidence type="ECO:0000256" key="2">
    <source>
        <dbReference type="ARBA" id="ARBA00002681"/>
    </source>
</evidence>
<gene>
    <name evidence="7 9" type="primary">pgl</name>
    <name evidence="9" type="ORF">CJ216_04625</name>
</gene>
<proteinExistence type="inferred from homology"/>
<evidence type="ECO:0000256" key="1">
    <source>
        <dbReference type="ARBA" id="ARBA00000832"/>
    </source>
</evidence>
<evidence type="ECO:0000256" key="6">
    <source>
        <dbReference type="ARBA" id="ARBA00020337"/>
    </source>
</evidence>